<accession>A0A7X0KKY8</accession>
<name>A0A7X0KKY8_9HYPH</name>
<keyword evidence="3" id="KW-1185">Reference proteome</keyword>
<evidence type="ECO:0008006" key="4">
    <source>
        <dbReference type="Google" id="ProtNLM"/>
    </source>
</evidence>
<comment type="caution">
    <text evidence="2">The sequence shown here is derived from an EMBL/GenBank/DDBJ whole genome shotgun (WGS) entry which is preliminary data.</text>
</comment>
<organism evidence="2 3">
    <name type="scientific">Aminobacter aganoensis</name>
    <dbReference type="NCBI Taxonomy" id="83264"/>
    <lineage>
        <taxon>Bacteria</taxon>
        <taxon>Pseudomonadati</taxon>
        <taxon>Pseudomonadota</taxon>
        <taxon>Alphaproteobacteria</taxon>
        <taxon>Hyphomicrobiales</taxon>
        <taxon>Phyllobacteriaceae</taxon>
        <taxon>Aminobacter</taxon>
    </lineage>
</organism>
<dbReference type="GO" id="GO:0005886">
    <property type="term" value="C:plasma membrane"/>
    <property type="evidence" value="ECO:0007669"/>
    <property type="project" value="TreeGrafter"/>
</dbReference>
<dbReference type="EMBL" id="JACHOU010000004">
    <property type="protein sequence ID" value="MBB6354507.1"/>
    <property type="molecule type" value="Genomic_DNA"/>
</dbReference>
<keyword evidence="1" id="KW-0812">Transmembrane</keyword>
<sequence length="1150" mass="122202">MPDVDSFTTETTTGHRVVQEVPRHEKIRFRRDEITDLGAMPSAAGQELARERPSLRRRAGHCLFAAVAVLGSLILLVIIAIEALSYSGVGQDRMRAEAERAIEGLAGVDVDVSMGQVRLALDGFRLIAVEVPDVRLKRADGKPMAEAGMMRFGIRLLPLLSGDVRLGNAMISEARIVVDAMPETGGTDWSAVLRNRDGLIDPQKLLDETFHGVRRGFEAVQYDAMREIALADVEFVLPSGGEVNVVRVVDASLAKTRSGELRIGANFDVDGRDVALSAAATRAAGADRIAALDATVSMIDPYAGKTDIPAAKASRIGSADLVITGSEGAGDDVSELVAKGSIGKSTLDLKERGQLVGDIAIDLRLADGLDKLDIRRLLVTTDRSTFDFNGGLGPRPATGKVGDNPAYRFELMSRESRLAPGESPEPAVSFLARVAGSYDIVTRTLAAEQIGLKSGPGGEAIGKASVQFVEGKAPGIFLAFNVHDMSVAHVKQLWPWFSARNARLWVLQNLFGGRVVDGNVQFSVRPDRLGNGVPLTSQEVFGRFEIDGSRFDTAGLIPPIRDAKGVVEFHGNDVDVALSSGTVFMPSGRTVAASNGTLKVVKANVMPVIGSLDIDVAGSADAVAELASYEPINAMRHVGILPEELTGDVTGNVKADIPLTKGIDTDTLDWTVALDYEDLSVAKPLDGQKLSDAKGTITVTPSKAVIAADGKLNGVPAELNLVEPLRDKDIEKERNVQFVLDDKARNALVPGLSDMLSGTIKVDVEQLDKGRRNIDADLTAARLDLPWVGWSKGPGIPAKVSFTMDTEGERSTLSDFGLTGKTFSISGDVSLANGSLTSARFGQARLNRGDDVDVSIKRSGKGFAVQVKGNSLDARALIKQFMSDTDSATKSAGTGAVSVTANVGTLVGFSGEKLSNVTLEYSGSGSKVGGLKVNATANSGGLITVSNALQGQGRRLDVRSADAGAILRFLDVYARMQGGSLALALESSGNGPLKGQVDVREFWVVDEPRLASIVSSKPAGDNRSLNQAVRKDIDTSRVKFERGFAQIDKREKYLALENGVLRGPLIGTTFQGVLYDQQGHMNMTGTFMPAYGLNRLFGELPLVGVILGNGRDRGLIGVTYKLSGDANTPKLHVNPLSVIAPGIFRAIFEY</sequence>
<keyword evidence="1" id="KW-1133">Transmembrane helix</keyword>
<dbReference type="AlphaFoldDB" id="A0A7X0KKY8"/>
<dbReference type="Proteomes" id="UP000536262">
    <property type="component" value="Unassembled WGS sequence"/>
</dbReference>
<protein>
    <recommendedName>
        <fullName evidence="4">DUF3971 domain-containing protein</fullName>
    </recommendedName>
</protein>
<evidence type="ECO:0000313" key="3">
    <source>
        <dbReference type="Proteomes" id="UP000536262"/>
    </source>
</evidence>
<gene>
    <name evidence="2" type="ORF">GGR00_002291</name>
</gene>
<dbReference type="InterPro" id="IPR052894">
    <property type="entry name" value="AsmA-related"/>
</dbReference>
<keyword evidence="1" id="KW-0472">Membrane</keyword>
<evidence type="ECO:0000313" key="2">
    <source>
        <dbReference type="EMBL" id="MBB6354507.1"/>
    </source>
</evidence>
<reference evidence="2 3" key="1">
    <citation type="submission" date="2020-08" db="EMBL/GenBank/DDBJ databases">
        <title>Genomic Encyclopedia of Type Strains, Phase IV (KMG-IV): sequencing the most valuable type-strain genomes for metagenomic binning, comparative biology and taxonomic classification.</title>
        <authorList>
            <person name="Goeker M."/>
        </authorList>
    </citation>
    <scope>NUCLEOTIDE SEQUENCE [LARGE SCALE GENOMIC DNA]</scope>
    <source>
        <strain evidence="2 3">DSM 7051</strain>
    </source>
</reference>
<evidence type="ECO:0000256" key="1">
    <source>
        <dbReference type="SAM" id="Phobius"/>
    </source>
</evidence>
<dbReference type="GO" id="GO:0090313">
    <property type="term" value="P:regulation of protein targeting to membrane"/>
    <property type="evidence" value="ECO:0007669"/>
    <property type="project" value="TreeGrafter"/>
</dbReference>
<dbReference type="PANTHER" id="PTHR30441">
    <property type="entry name" value="DUF748 DOMAIN-CONTAINING PROTEIN"/>
    <property type="match status" value="1"/>
</dbReference>
<dbReference type="PANTHER" id="PTHR30441:SF8">
    <property type="entry name" value="DUF748 DOMAIN-CONTAINING PROTEIN"/>
    <property type="match status" value="1"/>
</dbReference>
<proteinExistence type="predicted"/>
<feature type="transmembrane region" description="Helical" evidence="1">
    <location>
        <begin position="62"/>
        <end position="86"/>
    </location>
</feature>